<name>A0ABU0HEQ5_9HYPH</name>
<keyword evidence="2" id="KW-0456">Lyase</keyword>
<comment type="caution">
    <text evidence="2">The sequence shown here is derived from an EMBL/GenBank/DDBJ whole genome shotgun (WGS) entry which is preliminary data.</text>
</comment>
<protein>
    <submittedName>
        <fullName evidence="2">Lactoylglutathione lyase</fullName>
        <ecNumber evidence="2">4.4.1.5</ecNumber>
    </submittedName>
</protein>
<dbReference type="EC" id="4.4.1.5" evidence="2"/>
<keyword evidence="3" id="KW-1185">Reference proteome</keyword>
<dbReference type="Proteomes" id="UP001241603">
    <property type="component" value="Unassembled WGS sequence"/>
</dbReference>
<dbReference type="PROSITE" id="PS51819">
    <property type="entry name" value="VOC"/>
    <property type="match status" value="1"/>
</dbReference>
<dbReference type="InterPro" id="IPR004360">
    <property type="entry name" value="Glyas_Fos-R_dOase_dom"/>
</dbReference>
<evidence type="ECO:0000313" key="2">
    <source>
        <dbReference type="EMBL" id="MDQ0439991.1"/>
    </source>
</evidence>
<dbReference type="SUPFAM" id="SSF54593">
    <property type="entry name" value="Glyoxalase/Bleomycin resistance protein/Dihydroxybiphenyl dioxygenase"/>
    <property type="match status" value="1"/>
</dbReference>
<organism evidence="2 3">
    <name type="scientific">Kaistia dalseonensis</name>
    <dbReference type="NCBI Taxonomy" id="410840"/>
    <lineage>
        <taxon>Bacteria</taxon>
        <taxon>Pseudomonadati</taxon>
        <taxon>Pseudomonadota</taxon>
        <taxon>Alphaproteobacteria</taxon>
        <taxon>Hyphomicrobiales</taxon>
        <taxon>Kaistiaceae</taxon>
        <taxon>Kaistia</taxon>
    </lineage>
</organism>
<reference evidence="2 3" key="1">
    <citation type="submission" date="2023-07" db="EMBL/GenBank/DDBJ databases">
        <title>Genomic Encyclopedia of Type Strains, Phase IV (KMG-IV): sequencing the most valuable type-strain genomes for metagenomic binning, comparative biology and taxonomic classification.</title>
        <authorList>
            <person name="Goeker M."/>
        </authorList>
    </citation>
    <scope>NUCLEOTIDE SEQUENCE [LARGE SCALE GENOMIC DNA]</scope>
    <source>
        <strain evidence="2 3">B6-8</strain>
    </source>
</reference>
<dbReference type="InterPro" id="IPR029068">
    <property type="entry name" value="Glyas_Bleomycin-R_OHBP_Dase"/>
</dbReference>
<dbReference type="GO" id="GO:0004462">
    <property type="term" value="F:lactoylglutathione lyase activity"/>
    <property type="evidence" value="ECO:0007669"/>
    <property type="project" value="UniProtKB-EC"/>
</dbReference>
<dbReference type="Pfam" id="PF00903">
    <property type="entry name" value="Glyoxalase"/>
    <property type="match status" value="1"/>
</dbReference>
<evidence type="ECO:0000313" key="3">
    <source>
        <dbReference type="Proteomes" id="UP001241603"/>
    </source>
</evidence>
<evidence type="ECO:0000259" key="1">
    <source>
        <dbReference type="PROSITE" id="PS51819"/>
    </source>
</evidence>
<dbReference type="Gene3D" id="3.10.180.10">
    <property type="entry name" value="2,3-Dihydroxybiphenyl 1,2-Dioxygenase, domain 1"/>
    <property type="match status" value="1"/>
</dbReference>
<dbReference type="CDD" id="cd06587">
    <property type="entry name" value="VOC"/>
    <property type="match status" value="1"/>
</dbReference>
<feature type="domain" description="VOC" evidence="1">
    <location>
        <begin position="11"/>
        <end position="135"/>
    </location>
</feature>
<dbReference type="InterPro" id="IPR037523">
    <property type="entry name" value="VOC_core"/>
</dbReference>
<accession>A0ABU0HEQ5</accession>
<proteinExistence type="predicted"/>
<dbReference type="EMBL" id="JAUSVO010000007">
    <property type="protein sequence ID" value="MDQ0439991.1"/>
    <property type="molecule type" value="Genomic_DNA"/>
</dbReference>
<sequence>MTKLHMPRIDGLYETHLTVSDLALSTDFYRDVVGLELARLFTDRRIAFFWIDSKKTGMLGLWETGSGPLRMRLHLAFRMSLEGVLASAAALKSRGVAPLGFAGQPVDEPEVIGWMPAASQYFSDPDGHSLEFIAVLDDAPDVQFGVGPYSKWLGR</sequence>
<gene>
    <name evidence="2" type="ORF">QO014_004404</name>
</gene>
<dbReference type="RefSeq" id="WP_266350879.1">
    <property type="nucleotide sequence ID" value="NZ_JAPKNG010000007.1"/>
</dbReference>